<protein>
    <submittedName>
        <fullName evidence="2">DUF4321 domain-containing protein</fullName>
    </submittedName>
</protein>
<keyword evidence="1" id="KW-1133">Transmembrane helix</keyword>
<keyword evidence="1" id="KW-0812">Transmembrane</keyword>
<organism evidence="2 3">
    <name type="scientific">Candidatus Manganitrophus noduliformans</name>
    <dbReference type="NCBI Taxonomy" id="2606439"/>
    <lineage>
        <taxon>Bacteria</taxon>
        <taxon>Pseudomonadati</taxon>
        <taxon>Nitrospirota</taxon>
        <taxon>Nitrospiria</taxon>
        <taxon>Candidatus Troglogloeales</taxon>
        <taxon>Candidatus Manganitrophaceae</taxon>
        <taxon>Candidatus Manganitrophus</taxon>
    </lineage>
</organism>
<dbReference type="Pfam" id="PF14209">
    <property type="entry name" value="DUF4321"/>
    <property type="match status" value="1"/>
</dbReference>
<accession>A0A7X6IC41</accession>
<gene>
    <name evidence="2" type="ORF">MNODULE_15070</name>
</gene>
<dbReference type="AlphaFoldDB" id="A0A7X6IC41"/>
<dbReference type="InterPro" id="IPR025470">
    <property type="entry name" value="DUF4321"/>
</dbReference>
<reference evidence="2 3" key="1">
    <citation type="journal article" date="2020" name="Nature">
        <title>Bacterial chemolithoautotrophy via manganese oxidation.</title>
        <authorList>
            <person name="Yu H."/>
            <person name="Leadbetter J.R."/>
        </authorList>
    </citation>
    <scope>NUCLEOTIDE SEQUENCE [LARGE SCALE GENOMIC DNA]</scope>
    <source>
        <strain evidence="2 3">Mn-1</strain>
    </source>
</reference>
<evidence type="ECO:0000313" key="2">
    <source>
        <dbReference type="EMBL" id="NKE72069.1"/>
    </source>
</evidence>
<name>A0A7X6IC41_9BACT</name>
<dbReference type="EMBL" id="VTOW01000003">
    <property type="protein sequence ID" value="NKE72069.1"/>
    <property type="molecule type" value="Genomic_DNA"/>
</dbReference>
<keyword evidence="1" id="KW-0472">Membrane</keyword>
<dbReference type="Proteomes" id="UP000534783">
    <property type="component" value="Unassembled WGS sequence"/>
</dbReference>
<proteinExistence type="predicted"/>
<evidence type="ECO:0000313" key="3">
    <source>
        <dbReference type="Proteomes" id="UP000534783"/>
    </source>
</evidence>
<keyword evidence="3" id="KW-1185">Reference proteome</keyword>
<evidence type="ECO:0000256" key="1">
    <source>
        <dbReference type="SAM" id="Phobius"/>
    </source>
</evidence>
<comment type="caution">
    <text evidence="2">The sequence shown here is derived from an EMBL/GenBank/DDBJ whole genome shotgun (WGS) entry which is preliminary data.</text>
</comment>
<sequence length="89" mass="9940">MALLKRTPWLLIFFILAGGLLGGVMGEILLLFSPSGFLKDVFLKGYHIGITPPFTFDLHLVTFTFGFTFRINLLSLLGIILGIYTYKQA</sequence>
<feature type="transmembrane region" description="Helical" evidence="1">
    <location>
        <begin position="63"/>
        <end position="86"/>
    </location>
</feature>